<keyword evidence="8" id="KW-0443">Lipid metabolism</keyword>
<evidence type="ECO:0000256" key="7">
    <source>
        <dbReference type="ARBA" id="ARBA00022840"/>
    </source>
</evidence>
<evidence type="ECO:0000259" key="11">
    <source>
        <dbReference type="PROSITE" id="PS50989"/>
    </source>
</evidence>
<dbReference type="PROSITE" id="PS50989">
    <property type="entry name" value="COA_CT_CTER"/>
    <property type="match status" value="1"/>
</dbReference>
<evidence type="ECO:0000256" key="10">
    <source>
        <dbReference type="ARBA" id="ARBA00049152"/>
    </source>
</evidence>
<dbReference type="InterPro" id="IPR011763">
    <property type="entry name" value="COA_CT_C"/>
</dbReference>
<feature type="domain" description="CoA carboxyltransferase C-terminal" evidence="11">
    <location>
        <begin position="1"/>
        <end position="218"/>
    </location>
</feature>
<keyword evidence="13" id="KW-1185">Reference proteome</keyword>
<keyword evidence="3" id="KW-0444">Lipid biosynthesis</keyword>
<dbReference type="PANTHER" id="PTHR42853:SF3">
    <property type="entry name" value="ACETYL-COENZYME A CARBOXYLASE CARBOXYL TRANSFERASE SUBUNIT ALPHA, CHLOROPLASTIC"/>
    <property type="match status" value="1"/>
</dbReference>
<sequence length="238" mass="25479">MSPLEIAQLVFTDFVELHGDRVLGDDPAICGGIAYLGSQAVTVIATVKGKSLTEKIATHFGSPEPAGYHKALRLMQQAAKFSRPIINLIDTPGAYPGKEAEQHGQGAAIATTILNASQLPVPVITIITGEGGSGGALALASADRVWMLENSIYAILSPEGFATILWKDAARSADAAELMQLTPTKLQQQGIIDDIITARTAKRLAATIEKKLVHEIASLQRLSASALLQQRQQRFRRF</sequence>
<dbReference type="Proteomes" id="UP001625389">
    <property type="component" value="Unassembled WGS sequence"/>
</dbReference>
<dbReference type="PRINTS" id="PR01069">
    <property type="entry name" value="ACCCTRFRASEA"/>
</dbReference>
<name>A0ABW8UD32_9LACO</name>
<comment type="pathway">
    <text evidence="1">Lipid metabolism; malonyl-CoA biosynthesis; malonyl-CoA from acetyl-CoA: step 1/1.</text>
</comment>
<keyword evidence="6" id="KW-0276">Fatty acid metabolism</keyword>
<gene>
    <name evidence="12" type="primary">accA</name>
    <name evidence="12" type="ORF">ACEN34_09010</name>
</gene>
<proteinExistence type="predicted"/>
<dbReference type="InterPro" id="IPR001095">
    <property type="entry name" value="Acetyl_CoA_COase_a_su"/>
</dbReference>
<protein>
    <recommendedName>
        <fullName evidence="2">acetyl-CoA carboxytransferase</fullName>
        <ecNumber evidence="2">2.1.3.15</ecNumber>
    </recommendedName>
</protein>
<reference evidence="12 13" key="1">
    <citation type="submission" date="2024-08" db="EMBL/GenBank/DDBJ databases">
        <authorList>
            <person name="Arias E."/>
        </authorList>
    </citation>
    <scope>NUCLEOTIDE SEQUENCE [LARGE SCALE GENOMIC DNA]</scope>
    <source>
        <strain evidence="12 13">FAM 25317</strain>
    </source>
</reference>
<evidence type="ECO:0000313" key="12">
    <source>
        <dbReference type="EMBL" id="MFL2029756.1"/>
    </source>
</evidence>
<dbReference type="SUPFAM" id="SSF52096">
    <property type="entry name" value="ClpP/crotonase"/>
    <property type="match status" value="1"/>
</dbReference>
<evidence type="ECO:0000256" key="3">
    <source>
        <dbReference type="ARBA" id="ARBA00022516"/>
    </source>
</evidence>
<keyword evidence="5" id="KW-0547">Nucleotide-binding</keyword>
<evidence type="ECO:0000256" key="6">
    <source>
        <dbReference type="ARBA" id="ARBA00022832"/>
    </source>
</evidence>
<dbReference type="RefSeq" id="WP_407137525.1">
    <property type="nucleotide sequence ID" value="NZ_JBGQPK010000038.1"/>
</dbReference>
<comment type="catalytic activity">
    <reaction evidence="10">
        <text>N(6)-carboxybiotinyl-L-lysyl-[protein] + acetyl-CoA = N(6)-biotinyl-L-lysyl-[protein] + malonyl-CoA</text>
        <dbReference type="Rhea" id="RHEA:54728"/>
        <dbReference type="Rhea" id="RHEA-COMP:10505"/>
        <dbReference type="Rhea" id="RHEA-COMP:10506"/>
        <dbReference type="ChEBI" id="CHEBI:57288"/>
        <dbReference type="ChEBI" id="CHEBI:57384"/>
        <dbReference type="ChEBI" id="CHEBI:83144"/>
        <dbReference type="ChEBI" id="CHEBI:83145"/>
        <dbReference type="EC" id="2.1.3.15"/>
    </reaction>
</comment>
<accession>A0ABW8UD32</accession>
<dbReference type="PANTHER" id="PTHR42853">
    <property type="entry name" value="ACETYL-COENZYME A CARBOXYLASE CARBOXYL TRANSFERASE SUBUNIT ALPHA"/>
    <property type="match status" value="1"/>
</dbReference>
<evidence type="ECO:0000256" key="4">
    <source>
        <dbReference type="ARBA" id="ARBA00022679"/>
    </source>
</evidence>
<keyword evidence="4" id="KW-0808">Transferase</keyword>
<keyword evidence="7" id="KW-0067">ATP-binding</keyword>
<comment type="caution">
    <text evidence="12">The sequence shown here is derived from an EMBL/GenBank/DDBJ whole genome shotgun (WGS) entry which is preliminary data.</text>
</comment>
<evidence type="ECO:0000256" key="9">
    <source>
        <dbReference type="ARBA" id="ARBA00023160"/>
    </source>
</evidence>
<keyword evidence="9" id="KW-0275">Fatty acid biosynthesis</keyword>
<organism evidence="12 13">
    <name type="scientific">Loigolactobacillus zhaoyuanensis</name>
    <dbReference type="NCBI Taxonomy" id="2486017"/>
    <lineage>
        <taxon>Bacteria</taxon>
        <taxon>Bacillati</taxon>
        <taxon>Bacillota</taxon>
        <taxon>Bacilli</taxon>
        <taxon>Lactobacillales</taxon>
        <taxon>Lactobacillaceae</taxon>
        <taxon>Loigolactobacillus</taxon>
    </lineage>
</organism>
<evidence type="ECO:0000256" key="1">
    <source>
        <dbReference type="ARBA" id="ARBA00004956"/>
    </source>
</evidence>
<dbReference type="NCBIfam" id="NF041504">
    <property type="entry name" value="AccA_sub"/>
    <property type="match status" value="1"/>
</dbReference>
<dbReference type="EMBL" id="JBGQPK010000038">
    <property type="protein sequence ID" value="MFL2029756.1"/>
    <property type="molecule type" value="Genomic_DNA"/>
</dbReference>
<evidence type="ECO:0000256" key="8">
    <source>
        <dbReference type="ARBA" id="ARBA00023098"/>
    </source>
</evidence>
<dbReference type="InterPro" id="IPR029045">
    <property type="entry name" value="ClpP/crotonase-like_dom_sf"/>
</dbReference>
<dbReference type="Gene3D" id="3.90.226.10">
    <property type="entry name" value="2-enoyl-CoA Hydratase, Chain A, domain 1"/>
    <property type="match status" value="1"/>
</dbReference>
<evidence type="ECO:0000313" key="13">
    <source>
        <dbReference type="Proteomes" id="UP001625389"/>
    </source>
</evidence>
<evidence type="ECO:0000256" key="5">
    <source>
        <dbReference type="ARBA" id="ARBA00022741"/>
    </source>
</evidence>
<dbReference type="EC" id="2.1.3.15" evidence="2"/>
<evidence type="ECO:0000256" key="2">
    <source>
        <dbReference type="ARBA" id="ARBA00011883"/>
    </source>
</evidence>
<dbReference type="Pfam" id="PF03255">
    <property type="entry name" value="ACCA"/>
    <property type="match status" value="1"/>
</dbReference>